<comment type="subcellular location">
    <subcellularLocation>
        <location evidence="1 8">Mitochondrion inner membrane</location>
        <topology evidence="1 8">Peripheral membrane protein</topology>
        <orientation evidence="1 8">Intermembrane side</orientation>
    </subcellularLocation>
</comment>
<evidence type="ECO:0000256" key="8">
    <source>
        <dbReference type="RuleBase" id="RU364057"/>
    </source>
</evidence>
<dbReference type="EC" id="3.4.24.-" evidence="8"/>
<evidence type="ECO:0000256" key="2">
    <source>
        <dbReference type="ARBA" id="ARBA00009915"/>
    </source>
</evidence>
<organism evidence="9 10">
    <name type="scientific">Phycomyces blakesleeanus (strain ATCC 8743b / DSM 1359 / FGSC 10004 / NBRC 33097 / NRRL 1555)</name>
    <dbReference type="NCBI Taxonomy" id="763407"/>
    <lineage>
        <taxon>Eukaryota</taxon>
        <taxon>Fungi</taxon>
        <taxon>Fungi incertae sedis</taxon>
        <taxon>Mucoromycota</taxon>
        <taxon>Mucoromycotina</taxon>
        <taxon>Mucoromycetes</taxon>
        <taxon>Mucorales</taxon>
        <taxon>Phycomycetaceae</taxon>
        <taxon>Phycomyces</taxon>
    </lineage>
</organism>
<dbReference type="Pfam" id="PF09768">
    <property type="entry name" value="Peptidase_M76"/>
    <property type="match status" value="1"/>
</dbReference>
<dbReference type="GO" id="GO:0034982">
    <property type="term" value="P:mitochondrial protein processing"/>
    <property type="evidence" value="ECO:0007669"/>
    <property type="project" value="TreeGrafter"/>
</dbReference>
<evidence type="ECO:0000256" key="1">
    <source>
        <dbReference type="ARBA" id="ARBA00004137"/>
    </source>
</evidence>
<dbReference type="InterPro" id="IPR019165">
    <property type="entry name" value="Peptidase_M76_ATP23"/>
</dbReference>
<evidence type="ECO:0000313" key="10">
    <source>
        <dbReference type="Proteomes" id="UP000077315"/>
    </source>
</evidence>
<dbReference type="EMBL" id="KV440971">
    <property type="protein sequence ID" value="OAD80390.1"/>
    <property type="molecule type" value="Genomic_DNA"/>
</dbReference>
<accession>A0A167QWJ2</accession>
<proteinExistence type="inferred from homology"/>
<dbReference type="GO" id="GO:0033615">
    <property type="term" value="P:mitochondrial proton-transporting ATP synthase complex assembly"/>
    <property type="evidence" value="ECO:0007669"/>
    <property type="project" value="TreeGrafter"/>
</dbReference>
<dbReference type="PANTHER" id="PTHR21711">
    <property type="entry name" value="MITOCHONDRIAL INNER MEMBRANE PROTEASE"/>
    <property type="match status" value="1"/>
</dbReference>
<keyword evidence="5 8" id="KW-0479">Metal-binding</keyword>
<evidence type="ECO:0000256" key="4">
    <source>
        <dbReference type="ARBA" id="ARBA00022670"/>
    </source>
</evidence>
<keyword evidence="4 8" id="KW-0645">Protease</keyword>
<sequence>MTESDSEQQRSLKDMKLLERWTKSFQYMTNRMAPEEQTKFKAQLDGEIEDYQCKQCETWKDNLVKNSAPVRFMMDELRKEGKPITKDNFVCSPCDEDRAGGYNPEIGVLLCQNKLNSKAHQERTMVHEMVHMYDDQKFKVDWMNLRHHACSEVRAASLGGDCGMLAEFGRGFYSFTKQHQACVKRRAVLSVLSNPSCKSREDAERAVASVFDSCFADTRPFDEIY</sequence>
<dbReference type="STRING" id="763407.A0A167QWJ2"/>
<gene>
    <name evidence="9" type="ORF">PHYBLDRAFT_176486</name>
</gene>
<name>A0A167QWJ2_PHYB8</name>
<dbReference type="GO" id="GO:0004222">
    <property type="term" value="F:metalloendopeptidase activity"/>
    <property type="evidence" value="ECO:0007669"/>
    <property type="project" value="InterPro"/>
</dbReference>
<keyword evidence="7 8" id="KW-0482">Metalloprotease</keyword>
<dbReference type="FunCoup" id="A0A167QWJ2">
    <property type="interactions" value="461"/>
</dbReference>
<evidence type="ECO:0000256" key="7">
    <source>
        <dbReference type="ARBA" id="ARBA00023049"/>
    </source>
</evidence>
<protein>
    <recommendedName>
        <fullName evidence="3 8">Mitochondrial inner membrane protease ATP23</fullName>
        <ecNumber evidence="8">3.4.24.-</ecNumber>
    </recommendedName>
</protein>
<keyword evidence="8" id="KW-0472">Membrane</keyword>
<dbReference type="VEuPathDB" id="FungiDB:PHYBLDRAFT_176486"/>
<dbReference type="GO" id="GO:0005743">
    <property type="term" value="C:mitochondrial inner membrane"/>
    <property type="evidence" value="ECO:0007669"/>
    <property type="project" value="UniProtKB-SubCell"/>
</dbReference>
<keyword evidence="6 8" id="KW-0378">Hydrolase</keyword>
<keyword evidence="8" id="KW-0496">Mitochondrion</keyword>
<keyword evidence="8" id="KW-0999">Mitochondrion inner membrane</keyword>
<dbReference type="Proteomes" id="UP000077315">
    <property type="component" value="Unassembled WGS sequence"/>
</dbReference>
<comment type="function">
    <text evidence="8">Has a dual role in the assembly of mitochondrial ATPase.</text>
</comment>
<evidence type="ECO:0000256" key="3">
    <source>
        <dbReference type="ARBA" id="ARBA00014615"/>
    </source>
</evidence>
<keyword evidence="10" id="KW-1185">Reference proteome</keyword>
<comment type="similarity">
    <text evidence="2 8">Belongs to the peptidase M76 family.</text>
</comment>
<dbReference type="OrthoDB" id="285308at2759"/>
<dbReference type="GO" id="GO:0046872">
    <property type="term" value="F:metal ion binding"/>
    <property type="evidence" value="ECO:0007669"/>
    <property type="project" value="UniProtKB-KW"/>
</dbReference>
<dbReference type="InParanoid" id="A0A167QWJ2"/>
<evidence type="ECO:0000313" key="9">
    <source>
        <dbReference type="EMBL" id="OAD80390.1"/>
    </source>
</evidence>
<dbReference type="PANTHER" id="PTHR21711:SF0">
    <property type="entry name" value="MITOCHONDRIAL INNER MEMBRANE PROTEASE ATP23 HOMOLOG"/>
    <property type="match status" value="1"/>
</dbReference>
<evidence type="ECO:0000256" key="5">
    <source>
        <dbReference type="ARBA" id="ARBA00022723"/>
    </source>
</evidence>
<dbReference type="AlphaFoldDB" id="A0A167QWJ2"/>
<dbReference type="RefSeq" id="XP_018298430.1">
    <property type="nucleotide sequence ID" value="XM_018437791.1"/>
</dbReference>
<dbReference type="GeneID" id="28998697"/>
<reference evidence="10" key="1">
    <citation type="submission" date="2015-06" db="EMBL/GenBank/DDBJ databases">
        <title>Expansion of signal transduction pathways in fungi by whole-genome duplication.</title>
        <authorList>
            <consortium name="DOE Joint Genome Institute"/>
            <person name="Corrochano L.M."/>
            <person name="Kuo A."/>
            <person name="Marcet-Houben M."/>
            <person name="Polaino S."/>
            <person name="Salamov A."/>
            <person name="Villalobos J.M."/>
            <person name="Alvarez M.I."/>
            <person name="Avalos J."/>
            <person name="Benito E.P."/>
            <person name="Benoit I."/>
            <person name="Burger G."/>
            <person name="Camino L.P."/>
            <person name="Canovas D."/>
            <person name="Cerda-Olmedo E."/>
            <person name="Cheng J.-F."/>
            <person name="Dominguez A."/>
            <person name="Elias M."/>
            <person name="Eslava A.P."/>
            <person name="Glaser F."/>
            <person name="Grimwood J."/>
            <person name="Gutierrez G."/>
            <person name="Heitman J."/>
            <person name="Henrissat B."/>
            <person name="Iturriaga E.A."/>
            <person name="Lang B.F."/>
            <person name="Lavin J.L."/>
            <person name="Lee S."/>
            <person name="Li W."/>
            <person name="Lindquist E."/>
            <person name="Lopez-Garcia S."/>
            <person name="Luque E.M."/>
            <person name="Marcos A.T."/>
            <person name="Martin J."/>
            <person name="McCluskey K."/>
            <person name="Medina H.R."/>
            <person name="Miralles-Duran A."/>
            <person name="Miyazaki A."/>
            <person name="Munoz-Torres E."/>
            <person name="Oguiza J.A."/>
            <person name="Ohm R."/>
            <person name="Olmedo M."/>
            <person name="Orejas M."/>
            <person name="Ortiz-Castellanos L."/>
            <person name="Pisabarro A.G."/>
            <person name="Rodriguez-Romero J."/>
            <person name="Ruiz-Herrera J."/>
            <person name="Ruiz-Vazquez R."/>
            <person name="Sanz C."/>
            <person name="Schackwitz W."/>
            <person name="Schmutz J."/>
            <person name="Shahriari M."/>
            <person name="Shelest E."/>
            <person name="Silva-Franco F."/>
            <person name="Soanes D."/>
            <person name="Syed K."/>
            <person name="Tagua V.G."/>
            <person name="Talbot N.J."/>
            <person name="Thon M."/>
            <person name="De vries R.P."/>
            <person name="Wiebenga A."/>
            <person name="Yadav J.S."/>
            <person name="Braun E.L."/>
            <person name="Baker S."/>
            <person name="Garre V."/>
            <person name="Horwitz B."/>
            <person name="Torres-Martinez S."/>
            <person name="Idnurm A."/>
            <person name="Herrera-Estrella A."/>
            <person name="Gabaldon T."/>
            <person name="Grigoriev I.V."/>
        </authorList>
    </citation>
    <scope>NUCLEOTIDE SEQUENCE [LARGE SCALE GENOMIC DNA]</scope>
    <source>
        <strain evidence="10">NRRL 1555(-)</strain>
    </source>
</reference>
<evidence type="ECO:0000256" key="6">
    <source>
        <dbReference type="ARBA" id="ARBA00022801"/>
    </source>
</evidence>